<comment type="caution">
    <text evidence="4">The sequence shown here is derived from an EMBL/GenBank/DDBJ whole genome shotgun (WGS) entry which is preliminary data.</text>
</comment>
<dbReference type="EMBL" id="QPKB01000012">
    <property type="protein sequence ID" value="RWR96357.1"/>
    <property type="molecule type" value="Genomic_DNA"/>
</dbReference>
<dbReference type="PANTHER" id="PTHR31342">
    <property type="entry name" value="PROTEIN CHUP1, CHLOROPLASTIC"/>
    <property type="match status" value="1"/>
</dbReference>
<evidence type="ECO:0000256" key="2">
    <source>
        <dbReference type="SAM" id="Coils"/>
    </source>
</evidence>
<evidence type="ECO:0000313" key="5">
    <source>
        <dbReference type="Proteomes" id="UP000283530"/>
    </source>
</evidence>
<dbReference type="AlphaFoldDB" id="A0A3S3PRN3"/>
<accession>A0A3S3PRN3</accession>
<dbReference type="Proteomes" id="UP000283530">
    <property type="component" value="Unassembled WGS sequence"/>
</dbReference>
<dbReference type="OrthoDB" id="1922539at2759"/>
<dbReference type="STRING" id="337451.A0A3S3PRN3"/>
<gene>
    <name evidence="4" type="ORF">CKAN_02574000</name>
</gene>
<dbReference type="InterPro" id="IPR040265">
    <property type="entry name" value="CHUP1/IPGA1-like"/>
</dbReference>
<reference evidence="4 5" key="1">
    <citation type="journal article" date="2019" name="Nat. Plants">
        <title>Stout camphor tree genome fills gaps in understanding of flowering plant genome evolution.</title>
        <authorList>
            <person name="Chaw S.M."/>
            <person name="Liu Y.C."/>
            <person name="Wu Y.W."/>
            <person name="Wang H.Y."/>
            <person name="Lin C.I."/>
            <person name="Wu C.S."/>
            <person name="Ke H.M."/>
            <person name="Chang L.Y."/>
            <person name="Hsu C.Y."/>
            <person name="Yang H.T."/>
            <person name="Sudianto E."/>
            <person name="Hsu M.H."/>
            <person name="Wu K.P."/>
            <person name="Wang L.N."/>
            <person name="Leebens-Mack J.H."/>
            <person name="Tsai I.J."/>
        </authorList>
    </citation>
    <scope>NUCLEOTIDE SEQUENCE [LARGE SCALE GENOMIC DNA]</scope>
    <source>
        <strain evidence="5">cv. Chaw 1501</strain>
        <tissue evidence="4">Young leaves</tissue>
    </source>
</reference>
<name>A0A3S3PRN3_9MAGN</name>
<feature type="coiled-coil region" evidence="2">
    <location>
        <begin position="116"/>
        <end position="175"/>
    </location>
</feature>
<feature type="region of interest" description="Disordered" evidence="3">
    <location>
        <begin position="1"/>
        <end position="42"/>
    </location>
</feature>
<keyword evidence="5" id="KW-1185">Reference proteome</keyword>
<protein>
    <submittedName>
        <fullName evidence="4">Protein CHUP1, chloroplastic-like protein</fullName>
    </submittedName>
</protein>
<dbReference type="PANTHER" id="PTHR31342:SF18">
    <property type="entry name" value="OS01G0651932 PROTEIN"/>
    <property type="match status" value="1"/>
</dbReference>
<organism evidence="4 5">
    <name type="scientific">Cinnamomum micranthum f. kanehirae</name>
    <dbReference type="NCBI Taxonomy" id="337451"/>
    <lineage>
        <taxon>Eukaryota</taxon>
        <taxon>Viridiplantae</taxon>
        <taxon>Streptophyta</taxon>
        <taxon>Embryophyta</taxon>
        <taxon>Tracheophyta</taxon>
        <taxon>Spermatophyta</taxon>
        <taxon>Magnoliopsida</taxon>
        <taxon>Magnoliidae</taxon>
        <taxon>Laurales</taxon>
        <taxon>Lauraceae</taxon>
        <taxon>Cinnamomum</taxon>
    </lineage>
</organism>
<keyword evidence="1 2" id="KW-0175">Coiled coil</keyword>
<evidence type="ECO:0000256" key="3">
    <source>
        <dbReference type="SAM" id="MobiDB-lite"/>
    </source>
</evidence>
<feature type="region of interest" description="Disordered" evidence="3">
    <location>
        <begin position="204"/>
        <end position="258"/>
    </location>
</feature>
<evidence type="ECO:0000313" key="4">
    <source>
        <dbReference type="EMBL" id="RWR96357.1"/>
    </source>
</evidence>
<feature type="compositionally biased region" description="Pro residues" evidence="3">
    <location>
        <begin position="16"/>
        <end position="31"/>
    </location>
</feature>
<dbReference type="GO" id="GO:0072699">
    <property type="term" value="P:protein localization to cortical microtubule cytoskeleton"/>
    <property type="evidence" value="ECO:0007669"/>
    <property type="project" value="TreeGrafter"/>
</dbReference>
<sequence length="630" mass="70999">MVGGKVKAAMGFQKTPPRPKPQSPSPSPKHFPSPSSEKPPLHKTIFSRSFGAYFPRSSSQVQPRPPDVADLLRLVDELQEKESRLKTEILGHKLLKETAAIVPFLESEICSKNAEIECSKQRIEGLEAENEMLRRDLEMLKESIGRERMENERKMKEMEDEIAELRRSVDGKEAEPKEICSKSVEIEECSSSQRFEGVIEATKKSNLLKNSKNEGESNDIASNQDEEKLEITDLKVDDAEKEEMQQNRTEEEEISQVSAIAISSVNPSMPRIPKPPPKPSSSSLCSVLYSACAETREVVKSRAALEMPTTVTKLPPLPPPLLVAAGEGAKIPPPPPPPPPARLSRAGASKVRRMPEVVELYHSLMRRDSKREAGAGSSEVPVAANARNMIGEIENRSAHLLAIKRDIETKGDFILFLIKEVQNAAFSDIEDVVTFVKWLDDELSFLVDERAVLKHFDWPELKADAMREAAFGYCDLKKLEYEASSFCDDIRRPCGPALKKMQALLEKLEHGVYNLSRMREAAMKRYKAFQIPWEWMLETGYVSQIKLASVKLAMKYIKRVTAELEAVGAPEEEELMLQCVRFAFRVHQFAGGFDVETMRAFQELRNKSRSCHMQTQKQQQQKPLCRSTSC</sequence>
<dbReference type="GO" id="GO:0055028">
    <property type="term" value="C:cortical microtubule"/>
    <property type="evidence" value="ECO:0007669"/>
    <property type="project" value="TreeGrafter"/>
</dbReference>
<evidence type="ECO:0000256" key="1">
    <source>
        <dbReference type="ARBA" id="ARBA00023054"/>
    </source>
</evidence>
<proteinExistence type="predicted"/>
<feature type="compositionally biased region" description="Basic and acidic residues" evidence="3">
    <location>
        <begin position="225"/>
        <end position="249"/>
    </location>
</feature>